<feature type="compositionally biased region" description="Basic and acidic residues" evidence="1">
    <location>
        <begin position="112"/>
        <end position="121"/>
    </location>
</feature>
<dbReference type="AlphaFoldDB" id="A0AAD9I0R8"/>
<name>A0AAD9I0R8_9PEZI</name>
<reference evidence="2" key="1">
    <citation type="journal article" date="2023" name="Mol. Plant Microbe Interact.">
        <title>Elucidating the Obligate Nature and Biological Capacity of an Invasive Fungal Corn Pathogen.</title>
        <authorList>
            <person name="MacCready J.S."/>
            <person name="Roggenkamp E.M."/>
            <person name="Gdanetz K."/>
            <person name="Chilvers M.I."/>
        </authorList>
    </citation>
    <scope>NUCLEOTIDE SEQUENCE</scope>
    <source>
        <strain evidence="2">PM02</strain>
    </source>
</reference>
<proteinExistence type="predicted"/>
<dbReference type="Proteomes" id="UP001217918">
    <property type="component" value="Unassembled WGS sequence"/>
</dbReference>
<comment type="caution">
    <text evidence="2">The sequence shown here is derived from an EMBL/GenBank/DDBJ whole genome shotgun (WGS) entry which is preliminary data.</text>
</comment>
<accession>A0AAD9I0R8</accession>
<feature type="compositionally biased region" description="Low complexity" evidence="1">
    <location>
        <begin position="39"/>
        <end position="52"/>
    </location>
</feature>
<evidence type="ECO:0000313" key="2">
    <source>
        <dbReference type="EMBL" id="KAK2069079.1"/>
    </source>
</evidence>
<protein>
    <submittedName>
        <fullName evidence="2">Uncharacterized protein</fullName>
    </submittedName>
</protein>
<gene>
    <name evidence="2" type="ORF">P8C59_003686</name>
</gene>
<sequence>MPAIYRTAARKAKQRESAKAYTTASKLAKKEGPRRSKRTISSNTSRYTTNSNLIANKDDSNAYNRAYIPPTDTKEEEEDSSSNNNSVNSSTSNSTNKGKGSSAYKRSKGASHYKDILLYKQ</sequence>
<feature type="compositionally biased region" description="Low complexity" evidence="1">
    <location>
        <begin position="81"/>
        <end position="102"/>
    </location>
</feature>
<feature type="region of interest" description="Disordered" evidence="1">
    <location>
        <begin position="1"/>
        <end position="121"/>
    </location>
</feature>
<organism evidence="2 3">
    <name type="scientific">Phyllachora maydis</name>
    <dbReference type="NCBI Taxonomy" id="1825666"/>
    <lineage>
        <taxon>Eukaryota</taxon>
        <taxon>Fungi</taxon>
        <taxon>Dikarya</taxon>
        <taxon>Ascomycota</taxon>
        <taxon>Pezizomycotina</taxon>
        <taxon>Sordariomycetes</taxon>
        <taxon>Sordariomycetidae</taxon>
        <taxon>Phyllachorales</taxon>
        <taxon>Phyllachoraceae</taxon>
        <taxon>Phyllachora</taxon>
    </lineage>
</organism>
<dbReference type="EMBL" id="JAQQPM010000003">
    <property type="protein sequence ID" value="KAK2069079.1"/>
    <property type="molecule type" value="Genomic_DNA"/>
</dbReference>
<keyword evidence="3" id="KW-1185">Reference proteome</keyword>
<evidence type="ECO:0000256" key="1">
    <source>
        <dbReference type="SAM" id="MobiDB-lite"/>
    </source>
</evidence>
<evidence type="ECO:0000313" key="3">
    <source>
        <dbReference type="Proteomes" id="UP001217918"/>
    </source>
</evidence>